<feature type="transmembrane region" description="Helical" evidence="8">
    <location>
        <begin position="155"/>
        <end position="180"/>
    </location>
</feature>
<proteinExistence type="inferred from homology"/>
<evidence type="ECO:0000256" key="3">
    <source>
        <dbReference type="ARBA" id="ARBA00022679"/>
    </source>
</evidence>
<dbReference type="RefSeq" id="WP_144249567.1">
    <property type="nucleotide sequence ID" value="NZ_VLPK01000003.1"/>
</dbReference>
<evidence type="ECO:0000256" key="4">
    <source>
        <dbReference type="ARBA" id="ARBA00022692"/>
    </source>
</evidence>
<feature type="transmembrane region" description="Helical" evidence="8">
    <location>
        <begin position="89"/>
        <end position="109"/>
    </location>
</feature>
<reference evidence="9 10" key="1">
    <citation type="submission" date="2019-07" db="EMBL/GenBank/DDBJ databases">
        <authorList>
            <person name="Huq M.A."/>
        </authorList>
    </citation>
    <scope>NUCLEOTIDE SEQUENCE [LARGE SCALE GENOMIC DNA]</scope>
    <source>
        <strain evidence="9 10">MAH-19</strain>
    </source>
</reference>
<keyword evidence="10" id="KW-1185">Reference proteome</keyword>
<keyword evidence="4 8" id="KW-0812">Transmembrane</keyword>
<dbReference type="Pfam" id="PF09594">
    <property type="entry name" value="GT87"/>
    <property type="match status" value="1"/>
</dbReference>
<keyword evidence="5 8" id="KW-1133">Transmembrane helix</keyword>
<feature type="transmembrane region" description="Helical" evidence="8">
    <location>
        <begin position="256"/>
        <end position="273"/>
    </location>
</feature>
<evidence type="ECO:0000256" key="1">
    <source>
        <dbReference type="ARBA" id="ARBA00004651"/>
    </source>
</evidence>
<evidence type="ECO:0000256" key="8">
    <source>
        <dbReference type="SAM" id="Phobius"/>
    </source>
</evidence>
<dbReference type="AlphaFoldDB" id="A0A556MHZ2"/>
<dbReference type="Proteomes" id="UP000318733">
    <property type="component" value="Unassembled WGS sequence"/>
</dbReference>
<keyword evidence="6 8" id="KW-0472">Membrane</keyword>
<comment type="similarity">
    <text evidence="7">Belongs to the glycosyltransferase 87 family.</text>
</comment>
<evidence type="ECO:0000313" key="9">
    <source>
        <dbReference type="EMBL" id="TSJ39530.1"/>
    </source>
</evidence>
<dbReference type="OrthoDB" id="1070018at2"/>
<feature type="transmembrane region" description="Helical" evidence="8">
    <location>
        <begin position="129"/>
        <end position="149"/>
    </location>
</feature>
<gene>
    <name evidence="9" type="ORF">FO440_17465</name>
</gene>
<feature type="transmembrane region" description="Helical" evidence="8">
    <location>
        <begin position="285"/>
        <end position="318"/>
    </location>
</feature>
<sequence>MSNKRVLYLSGYQWLWVLYIAVAAYTCLFKYTRHIDNNYKIFRASYYHAREEKTLYGFYPNEYGDEYFYGPTFTAIIAPSALLPHGLGFLLWELANAIAILVAIHLLPFTTRQKNQLLLLCAIEYANSVFYMQFNPAITAMILLSFILVERGKDQWATLFIVLGFLIKLYPVIGLTFFLFSRNKGKFILWSAIWFVVFLVLPMAISSPSFVLNSYAEWFANLHRKVGLNAYFDSPQDICVMGVVRRITGNINIPNPPFIIAGAILFLLPLLRFSQYKSFMYRAQVLASALIFIVIFSTGAEHPTYIIAVTGVFIWMLIQDKPYTTTNIILLVLVLVLTGLGLTDAVPKFIRQPYIARYSMKAWPVIIIWAKIVYELLFKDFVVQNSKIDQQYERLMNKDWLVKIS</sequence>
<evidence type="ECO:0000256" key="7">
    <source>
        <dbReference type="ARBA" id="ARBA00024033"/>
    </source>
</evidence>
<comment type="caution">
    <text evidence="9">The sequence shown here is derived from an EMBL/GenBank/DDBJ whole genome shotgun (WGS) entry which is preliminary data.</text>
</comment>
<feature type="transmembrane region" description="Helical" evidence="8">
    <location>
        <begin position="187"/>
        <end position="205"/>
    </location>
</feature>
<dbReference type="InterPro" id="IPR018584">
    <property type="entry name" value="GT87"/>
</dbReference>
<keyword evidence="2" id="KW-1003">Cell membrane</keyword>
<dbReference type="GO" id="GO:0005886">
    <property type="term" value="C:plasma membrane"/>
    <property type="evidence" value="ECO:0007669"/>
    <property type="project" value="UniProtKB-SubCell"/>
</dbReference>
<dbReference type="GO" id="GO:0016758">
    <property type="term" value="F:hexosyltransferase activity"/>
    <property type="evidence" value="ECO:0007669"/>
    <property type="project" value="InterPro"/>
</dbReference>
<evidence type="ECO:0000313" key="10">
    <source>
        <dbReference type="Proteomes" id="UP000318733"/>
    </source>
</evidence>
<organism evidence="9 10">
    <name type="scientific">Mucilaginibacter corticis</name>
    <dbReference type="NCBI Taxonomy" id="2597670"/>
    <lineage>
        <taxon>Bacteria</taxon>
        <taxon>Pseudomonadati</taxon>
        <taxon>Bacteroidota</taxon>
        <taxon>Sphingobacteriia</taxon>
        <taxon>Sphingobacteriales</taxon>
        <taxon>Sphingobacteriaceae</taxon>
        <taxon>Mucilaginibacter</taxon>
    </lineage>
</organism>
<feature type="transmembrane region" description="Helical" evidence="8">
    <location>
        <begin position="324"/>
        <end position="346"/>
    </location>
</feature>
<keyword evidence="3" id="KW-0808">Transferase</keyword>
<feature type="transmembrane region" description="Helical" evidence="8">
    <location>
        <begin position="12"/>
        <end position="31"/>
    </location>
</feature>
<evidence type="ECO:0000256" key="2">
    <source>
        <dbReference type="ARBA" id="ARBA00022475"/>
    </source>
</evidence>
<accession>A0A556MHZ2</accession>
<name>A0A556MHZ2_9SPHI</name>
<protein>
    <submittedName>
        <fullName evidence="9">DUF2029 domain-containing protein</fullName>
    </submittedName>
</protein>
<evidence type="ECO:0000256" key="6">
    <source>
        <dbReference type="ARBA" id="ARBA00023136"/>
    </source>
</evidence>
<comment type="subcellular location">
    <subcellularLocation>
        <location evidence="1">Cell membrane</location>
        <topology evidence="1">Multi-pass membrane protein</topology>
    </subcellularLocation>
</comment>
<evidence type="ECO:0000256" key="5">
    <source>
        <dbReference type="ARBA" id="ARBA00022989"/>
    </source>
</evidence>
<dbReference type="EMBL" id="VLPK01000003">
    <property type="protein sequence ID" value="TSJ39530.1"/>
    <property type="molecule type" value="Genomic_DNA"/>
</dbReference>